<dbReference type="PANTHER" id="PTHR23507">
    <property type="entry name" value="ZGC:174356"/>
    <property type="match status" value="1"/>
</dbReference>
<accession>A0A8K0GGF2</accession>
<dbReference type="EMBL" id="VTPC01003601">
    <property type="protein sequence ID" value="KAF2898276.1"/>
    <property type="molecule type" value="Genomic_DNA"/>
</dbReference>
<dbReference type="PRINTS" id="PR01035">
    <property type="entry name" value="TCRTETA"/>
</dbReference>
<dbReference type="Pfam" id="PF07690">
    <property type="entry name" value="MFS_1"/>
    <property type="match status" value="1"/>
</dbReference>
<evidence type="ECO:0000259" key="7">
    <source>
        <dbReference type="PROSITE" id="PS50850"/>
    </source>
</evidence>
<feature type="transmembrane region" description="Helical" evidence="6">
    <location>
        <begin position="423"/>
        <end position="444"/>
    </location>
</feature>
<keyword evidence="5 6" id="KW-0472">Membrane</keyword>
<dbReference type="GO" id="GO:0022857">
    <property type="term" value="F:transmembrane transporter activity"/>
    <property type="evidence" value="ECO:0007669"/>
    <property type="project" value="InterPro"/>
</dbReference>
<evidence type="ECO:0000256" key="6">
    <source>
        <dbReference type="SAM" id="Phobius"/>
    </source>
</evidence>
<dbReference type="SUPFAM" id="SSF103473">
    <property type="entry name" value="MFS general substrate transporter"/>
    <property type="match status" value="1"/>
</dbReference>
<feature type="transmembrane region" description="Helical" evidence="6">
    <location>
        <begin position="332"/>
        <end position="351"/>
    </location>
</feature>
<evidence type="ECO:0000313" key="9">
    <source>
        <dbReference type="Proteomes" id="UP000801492"/>
    </source>
</evidence>
<dbReference type="GO" id="GO:0016020">
    <property type="term" value="C:membrane"/>
    <property type="evidence" value="ECO:0007669"/>
    <property type="project" value="UniProtKB-SubCell"/>
</dbReference>
<dbReference type="Gene3D" id="1.20.1250.20">
    <property type="entry name" value="MFS general substrate transporter like domains"/>
    <property type="match status" value="1"/>
</dbReference>
<gene>
    <name evidence="8" type="ORF">ILUMI_07899</name>
</gene>
<protein>
    <recommendedName>
        <fullName evidence="7">Major facilitator superfamily (MFS) profile domain-containing protein</fullName>
    </recommendedName>
</protein>
<feature type="transmembrane region" description="Helical" evidence="6">
    <location>
        <begin position="106"/>
        <end position="127"/>
    </location>
</feature>
<name>A0A8K0GGF2_IGNLU</name>
<organism evidence="8 9">
    <name type="scientific">Ignelater luminosus</name>
    <name type="common">Cucubano</name>
    <name type="synonym">Pyrophorus luminosus</name>
    <dbReference type="NCBI Taxonomy" id="2038154"/>
    <lineage>
        <taxon>Eukaryota</taxon>
        <taxon>Metazoa</taxon>
        <taxon>Ecdysozoa</taxon>
        <taxon>Arthropoda</taxon>
        <taxon>Hexapoda</taxon>
        <taxon>Insecta</taxon>
        <taxon>Pterygota</taxon>
        <taxon>Neoptera</taxon>
        <taxon>Endopterygota</taxon>
        <taxon>Coleoptera</taxon>
        <taxon>Polyphaga</taxon>
        <taxon>Elateriformia</taxon>
        <taxon>Elateroidea</taxon>
        <taxon>Elateridae</taxon>
        <taxon>Agrypninae</taxon>
        <taxon>Pyrophorini</taxon>
        <taxon>Ignelater</taxon>
    </lineage>
</organism>
<comment type="subcellular location">
    <subcellularLocation>
        <location evidence="2">Cell membrane</location>
    </subcellularLocation>
    <subcellularLocation>
        <location evidence="1">Membrane</location>
        <topology evidence="1">Multi-pass membrane protein</topology>
    </subcellularLocation>
</comment>
<dbReference type="InterPro" id="IPR011701">
    <property type="entry name" value="MFS"/>
</dbReference>
<feature type="transmembrane region" description="Helical" evidence="6">
    <location>
        <begin position="12"/>
        <end position="35"/>
    </location>
</feature>
<dbReference type="OrthoDB" id="430300at2759"/>
<dbReference type="Proteomes" id="UP000801492">
    <property type="component" value="Unassembled WGS sequence"/>
</dbReference>
<sequence>MPCLGNFRIDVEIAIFVFFLALMFQGSVTTNLIMYRTCYVTLGFNKSECALLGTDHTDNKTAELEEKVQPHATVILMSRSIIEAIIPPILCFFIGPWSDKYGRKPVMLFSFAGFSISYLTMLIICALPNVSPWYFVLSVVPVCISGGFASFLTALLSYITDVTNEENIGIRMGIFEAMLTLGVVTGILSSSYVLNMYGYIVIYAICAFLMFLGWAYTILFIQESVQTIDTNENKLKKLFTFTLVKESFNTLFRRRDNYDRAILFCIILLMITFVLTYGADDGVIFLYLREKFHWSLKIFTFFSSINNVSWIIGSLVGVYLLNKVLYISETAVMLLGLVSSSFSAILLGIAVTNWEVYTAGNIKCFGGAVTPMARSLLSKLIPSEESGKIFSVVTSLETVGALAGSPIYTYIYNSTVSTFPGVYNFLTAGLFIFGTILTLAIIIMRRCSRPIEYHYLIEEGSDNQVNVTIQ</sequence>
<evidence type="ECO:0000256" key="3">
    <source>
        <dbReference type="ARBA" id="ARBA00022692"/>
    </source>
</evidence>
<dbReference type="InterPro" id="IPR005829">
    <property type="entry name" value="Sugar_transporter_CS"/>
</dbReference>
<dbReference type="PANTHER" id="PTHR23507:SF39">
    <property type="entry name" value="GH23453P-RELATED"/>
    <property type="match status" value="1"/>
</dbReference>
<feature type="transmembrane region" description="Helical" evidence="6">
    <location>
        <begin position="74"/>
        <end position="94"/>
    </location>
</feature>
<evidence type="ECO:0000256" key="4">
    <source>
        <dbReference type="ARBA" id="ARBA00022989"/>
    </source>
</evidence>
<proteinExistence type="predicted"/>
<dbReference type="PROSITE" id="PS00216">
    <property type="entry name" value="SUGAR_TRANSPORT_1"/>
    <property type="match status" value="1"/>
</dbReference>
<keyword evidence="3 6" id="KW-0812">Transmembrane</keyword>
<evidence type="ECO:0000256" key="2">
    <source>
        <dbReference type="ARBA" id="ARBA00004236"/>
    </source>
</evidence>
<dbReference type="InterPro" id="IPR036259">
    <property type="entry name" value="MFS_trans_sf"/>
</dbReference>
<dbReference type="InterPro" id="IPR020846">
    <property type="entry name" value="MFS_dom"/>
</dbReference>
<feature type="domain" description="Major facilitator superfamily (MFS) profile" evidence="7">
    <location>
        <begin position="14"/>
        <end position="446"/>
    </location>
</feature>
<feature type="transmembrane region" description="Helical" evidence="6">
    <location>
        <begin position="299"/>
        <end position="320"/>
    </location>
</feature>
<feature type="transmembrane region" description="Helical" evidence="6">
    <location>
        <begin position="200"/>
        <end position="221"/>
    </location>
</feature>
<evidence type="ECO:0000313" key="8">
    <source>
        <dbReference type="EMBL" id="KAF2898276.1"/>
    </source>
</evidence>
<feature type="transmembrane region" description="Helical" evidence="6">
    <location>
        <begin position="172"/>
        <end position="194"/>
    </location>
</feature>
<reference evidence="8" key="1">
    <citation type="submission" date="2019-08" db="EMBL/GenBank/DDBJ databases">
        <title>The genome of the North American firefly Photinus pyralis.</title>
        <authorList>
            <consortium name="Photinus pyralis genome working group"/>
            <person name="Fallon T.R."/>
            <person name="Sander Lower S.E."/>
            <person name="Weng J.-K."/>
        </authorList>
    </citation>
    <scope>NUCLEOTIDE SEQUENCE</scope>
    <source>
        <strain evidence="8">TRF0915ILg1</strain>
        <tissue evidence="8">Whole body</tissue>
    </source>
</reference>
<evidence type="ECO:0000256" key="1">
    <source>
        <dbReference type="ARBA" id="ARBA00004141"/>
    </source>
</evidence>
<dbReference type="InterPro" id="IPR001958">
    <property type="entry name" value="Tet-R_TetA/multi-R_MdtG-like"/>
</dbReference>
<evidence type="ECO:0000256" key="5">
    <source>
        <dbReference type="ARBA" id="ARBA00023136"/>
    </source>
</evidence>
<feature type="transmembrane region" description="Helical" evidence="6">
    <location>
        <begin position="133"/>
        <end position="160"/>
    </location>
</feature>
<comment type="caution">
    <text evidence="8">The sequence shown here is derived from an EMBL/GenBank/DDBJ whole genome shotgun (WGS) entry which is preliminary data.</text>
</comment>
<keyword evidence="9" id="KW-1185">Reference proteome</keyword>
<feature type="transmembrane region" description="Helical" evidence="6">
    <location>
        <begin position="261"/>
        <end position="279"/>
    </location>
</feature>
<dbReference type="PROSITE" id="PS50850">
    <property type="entry name" value="MFS"/>
    <property type="match status" value="1"/>
</dbReference>
<dbReference type="AlphaFoldDB" id="A0A8K0GGF2"/>
<keyword evidence="4 6" id="KW-1133">Transmembrane helix</keyword>